<name>A0A161X8F4_9HYPH</name>
<dbReference type="SUPFAM" id="SSF55447">
    <property type="entry name" value="CO dehydrogenase flavoprotein C-terminal domain-like"/>
    <property type="match status" value="1"/>
</dbReference>
<evidence type="ECO:0000256" key="1">
    <source>
        <dbReference type="ARBA" id="ARBA00022630"/>
    </source>
</evidence>
<dbReference type="GO" id="GO:0016491">
    <property type="term" value="F:oxidoreductase activity"/>
    <property type="evidence" value="ECO:0007669"/>
    <property type="project" value="UniProtKB-KW"/>
</dbReference>
<evidence type="ECO:0000256" key="3">
    <source>
        <dbReference type="ARBA" id="ARBA00023002"/>
    </source>
</evidence>
<keyword evidence="3 5" id="KW-0560">Oxidoreductase</keyword>
<dbReference type="SMART" id="SM01092">
    <property type="entry name" value="CO_deh_flav_C"/>
    <property type="match status" value="1"/>
</dbReference>
<dbReference type="STRING" id="989403.SAMN05421798_101921"/>
<evidence type="ECO:0000313" key="6">
    <source>
        <dbReference type="Proteomes" id="UP000076577"/>
    </source>
</evidence>
<dbReference type="Gene3D" id="3.30.43.10">
    <property type="entry name" value="Uridine Diphospho-n-acetylenolpyruvylglucosamine Reductase, domain 2"/>
    <property type="match status" value="1"/>
</dbReference>
<dbReference type="Gene3D" id="3.30.390.50">
    <property type="entry name" value="CO dehydrogenase flavoprotein, C-terminal domain"/>
    <property type="match status" value="1"/>
</dbReference>
<dbReference type="RefSeq" id="WP_068010566.1">
    <property type="nucleotide sequence ID" value="NZ_FOFM01000001.1"/>
</dbReference>
<keyword evidence="6" id="KW-1185">Reference proteome</keyword>
<dbReference type="FunFam" id="3.30.465.10:FF:000017">
    <property type="entry name" value="Xanthine dehydrogenase, FAD binding subunit"/>
    <property type="match status" value="1"/>
</dbReference>
<gene>
    <name evidence="5" type="primary">coxM_2</name>
    <name evidence="5" type="ORF">PsAD2_04336</name>
</gene>
<dbReference type="InterPro" id="IPR016166">
    <property type="entry name" value="FAD-bd_PCMH"/>
</dbReference>
<dbReference type="InterPro" id="IPR016169">
    <property type="entry name" value="FAD-bd_PCMH_sub2"/>
</dbReference>
<dbReference type="PANTHER" id="PTHR42659">
    <property type="entry name" value="XANTHINE DEHYDROGENASE SUBUNIT C-RELATED"/>
    <property type="match status" value="1"/>
</dbReference>
<dbReference type="OrthoDB" id="9793944at2"/>
<feature type="domain" description="FAD-binding PCMH-type" evidence="4">
    <location>
        <begin position="1"/>
        <end position="176"/>
    </location>
</feature>
<keyword evidence="2" id="KW-0274">FAD</keyword>
<dbReference type="Pfam" id="PF03450">
    <property type="entry name" value="CO_deh_flav_C"/>
    <property type="match status" value="1"/>
</dbReference>
<dbReference type="InterPro" id="IPR036318">
    <property type="entry name" value="FAD-bd_PCMH-like_sf"/>
</dbReference>
<dbReference type="EMBL" id="LMCB01000152">
    <property type="protein sequence ID" value="KZL05411.1"/>
    <property type="molecule type" value="Genomic_DNA"/>
</dbReference>
<sequence>MIPGDFEFKQPASKDEALSMLRDGGDDARPLLGGQSLIPMMKLRMASPDILVDLRGLDDLRHISIGKSIHIGAAVTQHELIGSEELFNVCPIIRETALVIADPQIRYSGTIGGNVANGDPGNDMPALMQCLDATYILESSEGIREVKARDFYEAAYFTALQTGEIVTGIRFPKPESGHGYSYQKLKRKVGDYATAAAAVVLSLSGDNVKSASVALTNLADTPLFVEKAEDILVGSQLTLNTIRATMDAAEAIMEPVSDGRGSREYRTKMGGIMVKRAIEQAAMRADGTAKGGLFGWLKR</sequence>
<protein>
    <submittedName>
        <fullName evidence="5">Carbon monoxide dehydrogenase medium chain</fullName>
        <ecNumber evidence="5">1.2.99.2</ecNumber>
    </submittedName>
</protein>
<dbReference type="EC" id="1.2.99.2" evidence="5"/>
<dbReference type="SUPFAM" id="SSF56176">
    <property type="entry name" value="FAD-binding/transporter-associated domain-like"/>
    <property type="match status" value="1"/>
</dbReference>
<dbReference type="InterPro" id="IPR016167">
    <property type="entry name" value="FAD-bd_PCMH_sub1"/>
</dbReference>
<dbReference type="InterPro" id="IPR036683">
    <property type="entry name" value="CO_DH_flav_C_dom_sf"/>
</dbReference>
<reference evidence="5 6" key="1">
    <citation type="journal article" date="2016" name="Front. Microbiol.">
        <title>Comparative Genomic Analysis Reveals a Diverse Repertoire of Genes Involved in Prokaryote-Eukaryote Interactions within the Pseudovibrio Genus.</title>
        <authorList>
            <person name="Romano S."/>
            <person name="Fernandez-Guerra A."/>
            <person name="Reen F.J."/>
            <person name="Glockner F.O."/>
            <person name="Crowley S.P."/>
            <person name="O'Sullivan O."/>
            <person name="Cotter P.D."/>
            <person name="Adams C."/>
            <person name="Dobson A.D."/>
            <person name="O'Gara F."/>
        </authorList>
    </citation>
    <scope>NUCLEOTIDE SEQUENCE [LARGE SCALE GENOMIC DNA]</scope>
    <source>
        <strain evidence="5 6">Ad2</strain>
    </source>
</reference>
<evidence type="ECO:0000259" key="4">
    <source>
        <dbReference type="PROSITE" id="PS51387"/>
    </source>
</evidence>
<evidence type="ECO:0000256" key="2">
    <source>
        <dbReference type="ARBA" id="ARBA00022827"/>
    </source>
</evidence>
<dbReference type="InterPro" id="IPR002346">
    <property type="entry name" value="Mopterin_DH_FAD-bd"/>
</dbReference>
<dbReference type="Gene3D" id="3.30.465.10">
    <property type="match status" value="1"/>
</dbReference>
<dbReference type="PROSITE" id="PS51387">
    <property type="entry name" value="FAD_PCMH"/>
    <property type="match status" value="1"/>
</dbReference>
<dbReference type="GO" id="GO:0071949">
    <property type="term" value="F:FAD binding"/>
    <property type="evidence" value="ECO:0007669"/>
    <property type="project" value="InterPro"/>
</dbReference>
<dbReference type="AlphaFoldDB" id="A0A161X8F4"/>
<dbReference type="Proteomes" id="UP000076577">
    <property type="component" value="Unassembled WGS sequence"/>
</dbReference>
<comment type="caution">
    <text evidence="5">The sequence shown here is derived from an EMBL/GenBank/DDBJ whole genome shotgun (WGS) entry which is preliminary data.</text>
</comment>
<dbReference type="InterPro" id="IPR051312">
    <property type="entry name" value="Diverse_Substr_Oxidored"/>
</dbReference>
<dbReference type="Pfam" id="PF00941">
    <property type="entry name" value="FAD_binding_5"/>
    <property type="match status" value="1"/>
</dbReference>
<dbReference type="PANTHER" id="PTHR42659:SF2">
    <property type="entry name" value="XANTHINE DEHYDROGENASE SUBUNIT C-RELATED"/>
    <property type="match status" value="1"/>
</dbReference>
<accession>A0A161X8F4</accession>
<evidence type="ECO:0000313" key="5">
    <source>
        <dbReference type="EMBL" id="KZL05411.1"/>
    </source>
</evidence>
<organism evidence="5 6">
    <name type="scientific">Pseudovibrio axinellae</name>
    <dbReference type="NCBI Taxonomy" id="989403"/>
    <lineage>
        <taxon>Bacteria</taxon>
        <taxon>Pseudomonadati</taxon>
        <taxon>Pseudomonadota</taxon>
        <taxon>Alphaproteobacteria</taxon>
        <taxon>Hyphomicrobiales</taxon>
        <taxon>Stappiaceae</taxon>
        <taxon>Pseudovibrio</taxon>
    </lineage>
</organism>
<dbReference type="PATRIC" id="fig|989403.3.peg.4749"/>
<keyword evidence="1" id="KW-0285">Flavoprotein</keyword>
<dbReference type="InterPro" id="IPR005107">
    <property type="entry name" value="CO_DH_flav_C"/>
</dbReference>
<proteinExistence type="predicted"/>